<feature type="signal peptide" evidence="12">
    <location>
        <begin position="1"/>
        <end position="33"/>
    </location>
</feature>
<evidence type="ECO:0000256" key="5">
    <source>
        <dbReference type="ARBA" id="ARBA00022723"/>
    </source>
</evidence>
<dbReference type="GO" id="GO:0046872">
    <property type="term" value="F:metal ion binding"/>
    <property type="evidence" value="ECO:0007669"/>
    <property type="project" value="UniProtKB-UniRule"/>
</dbReference>
<comment type="catalytic activity">
    <reaction evidence="9 10">
        <text>L-threonyl-[protein] + FAD = FMN-L-threonyl-[protein] + AMP + H(+)</text>
        <dbReference type="Rhea" id="RHEA:36847"/>
        <dbReference type="Rhea" id="RHEA-COMP:11060"/>
        <dbReference type="Rhea" id="RHEA-COMP:11061"/>
        <dbReference type="ChEBI" id="CHEBI:15378"/>
        <dbReference type="ChEBI" id="CHEBI:30013"/>
        <dbReference type="ChEBI" id="CHEBI:57692"/>
        <dbReference type="ChEBI" id="CHEBI:74257"/>
        <dbReference type="ChEBI" id="CHEBI:456215"/>
        <dbReference type="EC" id="2.7.1.180"/>
    </reaction>
</comment>
<dbReference type="AlphaFoldDB" id="A0A238KK23"/>
<protein>
    <recommendedName>
        <fullName evidence="2 10">FAD:protein FMN transferase</fullName>
        <ecNumber evidence="1 10">2.7.1.180</ecNumber>
    </recommendedName>
    <alternativeName>
        <fullName evidence="8 10">Flavin transferase</fullName>
    </alternativeName>
</protein>
<dbReference type="InterPro" id="IPR003374">
    <property type="entry name" value="ApbE-like_sf"/>
</dbReference>
<dbReference type="PIRSF" id="PIRSF006268">
    <property type="entry name" value="ApbE"/>
    <property type="match status" value="1"/>
</dbReference>
<dbReference type="PANTHER" id="PTHR30040">
    <property type="entry name" value="THIAMINE BIOSYNTHESIS LIPOPROTEIN APBE"/>
    <property type="match status" value="1"/>
</dbReference>
<evidence type="ECO:0000256" key="12">
    <source>
        <dbReference type="SAM" id="SignalP"/>
    </source>
</evidence>
<organism evidence="13 14">
    <name type="scientific">Maliponia aquimaris</name>
    <dbReference type="NCBI Taxonomy" id="1673631"/>
    <lineage>
        <taxon>Bacteria</taxon>
        <taxon>Pseudomonadati</taxon>
        <taxon>Pseudomonadota</taxon>
        <taxon>Alphaproteobacteria</taxon>
        <taxon>Rhodobacterales</taxon>
        <taxon>Paracoccaceae</taxon>
        <taxon>Maliponia</taxon>
    </lineage>
</organism>
<dbReference type="InterPro" id="IPR024932">
    <property type="entry name" value="ApbE"/>
</dbReference>
<feature type="chain" id="PRO_5039902861" description="FAD:protein FMN transferase" evidence="12">
    <location>
        <begin position="34"/>
        <end position="327"/>
    </location>
</feature>
<feature type="binding site" evidence="11">
    <location>
        <position position="280"/>
    </location>
    <ligand>
        <name>Mg(2+)</name>
        <dbReference type="ChEBI" id="CHEBI:18420"/>
    </ligand>
</feature>
<dbReference type="Gene3D" id="3.10.520.10">
    <property type="entry name" value="ApbE-like domains"/>
    <property type="match status" value="1"/>
</dbReference>
<evidence type="ECO:0000256" key="6">
    <source>
        <dbReference type="ARBA" id="ARBA00022827"/>
    </source>
</evidence>
<evidence type="ECO:0000256" key="4">
    <source>
        <dbReference type="ARBA" id="ARBA00022679"/>
    </source>
</evidence>
<evidence type="ECO:0000256" key="11">
    <source>
        <dbReference type="PIRSR" id="PIRSR006268-2"/>
    </source>
</evidence>
<dbReference type="PANTHER" id="PTHR30040:SF2">
    <property type="entry name" value="FAD:PROTEIN FMN TRANSFERASE"/>
    <property type="match status" value="1"/>
</dbReference>
<evidence type="ECO:0000256" key="7">
    <source>
        <dbReference type="ARBA" id="ARBA00022842"/>
    </source>
</evidence>
<evidence type="ECO:0000256" key="9">
    <source>
        <dbReference type="ARBA" id="ARBA00048540"/>
    </source>
</evidence>
<sequence length="327" mass="33456">MTHPLKRRDFLLAGGAAALLTGLALRPSAPALARGAAATEVLTGPAFGTTWTVRLPTGKAAPVPRIETLLAGIDAQMSPWRTDSRITALNRAKAGRHPLSPELALVTGAALHLAEMTGGAFDPTVGPAVARWGFGPIAKGAQGWHGLSVDGESLHKAEAPLTLDLCGIAKGRALDLMATALLEAGQTDFLTELGGELIARGAHPSGRAWRVGVEDPRPGTEGLAGSIKLDRAVATSGIKANGYSLGDRRYCHIIDPATQTPVPGTPASVSVLASDAMTADGWATALMAAGPDGPALARAQGIDALFLFDDAPGLRAVTTGAVDYRPA</sequence>
<keyword evidence="13" id="KW-0449">Lipoprotein</keyword>
<dbReference type="InterPro" id="IPR006311">
    <property type="entry name" value="TAT_signal"/>
</dbReference>
<dbReference type="PROSITE" id="PS51318">
    <property type="entry name" value="TAT"/>
    <property type="match status" value="1"/>
</dbReference>
<evidence type="ECO:0000313" key="14">
    <source>
        <dbReference type="Proteomes" id="UP000207598"/>
    </source>
</evidence>
<dbReference type="EC" id="2.7.1.180" evidence="1 10"/>
<evidence type="ECO:0000256" key="10">
    <source>
        <dbReference type="PIRNR" id="PIRNR006268"/>
    </source>
</evidence>
<dbReference type="RefSeq" id="WP_094021413.1">
    <property type="nucleotide sequence ID" value="NZ_FXYF01000006.1"/>
</dbReference>
<dbReference type="OrthoDB" id="9778595at2"/>
<evidence type="ECO:0000256" key="8">
    <source>
        <dbReference type="ARBA" id="ARBA00031306"/>
    </source>
</evidence>
<dbReference type="GO" id="GO:0016740">
    <property type="term" value="F:transferase activity"/>
    <property type="evidence" value="ECO:0007669"/>
    <property type="project" value="UniProtKB-UniRule"/>
</dbReference>
<keyword evidence="14" id="KW-1185">Reference proteome</keyword>
<name>A0A238KK23_9RHOB</name>
<comment type="similarity">
    <text evidence="10">Belongs to the ApbE family.</text>
</comment>
<keyword evidence="5 10" id="KW-0479">Metal-binding</keyword>
<dbReference type="Proteomes" id="UP000207598">
    <property type="component" value="Unassembled WGS sequence"/>
</dbReference>
<keyword evidence="4 10" id="KW-0808">Transferase</keyword>
<accession>A0A238KK23</accession>
<keyword evidence="7 10" id="KW-0460">Magnesium</keyword>
<gene>
    <name evidence="13" type="primary">apbE_1</name>
    <name evidence="13" type="ORF">MAA8898_02592</name>
</gene>
<comment type="cofactor">
    <cofactor evidence="11">
        <name>Mg(2+)</name>
        <dbReference type="ChEBI" id="CHEBI:18420"/>
    </cofactor>
    <cofactor evidence="11">
        <name>Mn(2+)</name>
        <dbReference type="ChEBI" id="CHEBI:29035"/>
    </cofactor>
    <text evidence="11">Magnesium. Can also use manganese.</text>
</comment>
<dbReference type="EMBL" id="FXYF01000006">
    <property type="protein sequence ID" value="SMX42386.1"/>
    <property type="molecule type" value="Genomic_DNA"/>
</dbReference>
<evidence type="ECO:0000256" key="1">
    <source>
        <dbReference type="ARBA" id="ARBA00011955"/>
    </source>
</evidence>
<dbReference type="Pfam" id="PF02424">
    <property type="entry name" value="ApbE"/>
    <property type="match status" value="1"/>
</dbReference>
<dbReference type="SUPFAM" id="SSF143631">
    <property type="entry name" value="ApbE-like"/>
    <property type="match status" value="1"/>
</dbReference>
<evidence type="ECO:0000256" key="2">
    <source>
        <dbReference type="ARBA" id="ARBA00016337"/>
    </source>
</evidence>
<proteinExistence type="inferred from homology"/>
<feature type="binding site" evidence="11">
    <location>
        <position position="167"/>
    </location>
    <ligand>
        <name>Mg(2+)</name>
        <dbReference type="ChEBI" id="CHEBI:18420"/>
    </ligand>
</feature>
<keyword evidence="3 10" id="KW-0285">Flavoprotein</keyword>
<reference evidence="13 14" key="1">
    <citation type="submission" date="2017-05" db="EMBL/GenBank/DDBJ databases">
        <authorList>
            <person name="Song R."/>
            <person name="Chenine A.L."/>
            <person name="Ruprecht R.M."/>
        </authorList>
    </citation>
    <scope>NUCLEOTIDE SEQUENCE [LARGE SCALE GENOMIC DNA]</scope>
    <source>
        <strain evidence="13 14">CECT 8898</strain>
    </source>
</reference>
<keyword evidence="6 10" id="KW-0274">FAD</keyword>
<feature type="binding site" evidence="11">
    <location>
        <position position="284"/>
    </location>
    <ligand>
        <name>Mg(2+)</name>
        <dbReference type="ChEBI" id="CHEBI:18420"/>
    </ligand>
</feature>
<evidence type="ECO:0000256" key="3">
    <source>
        <dbReference type="ARBA" id="ARBA00022630"/>
    </source>
</evidence>
<keyword evidence="12" id="KW-0732">Signal</keyword>
<evidence type="ECO:0000313" key="13">
    <source>
        <dbReference type="EMBL" id="SMX42386.1"/>
    </source>
</evidence>